<dbReference type="Gene3D" id="3.10.450.50">
    <property type="match status" value="1"/>
</dbReference>
<dbReference type="InterPro" id="IPR037401">
    <property type="entry name" value="SnoaL-like"/>
</dbReference>
<reference evidence="2" key="1">
    <citation type="submission" date="2020-07" db="EMBL/GenBank/DDBJ databases">
        <authorList>
            <person name="Camacho E."/>
        </authorList>
    </citation>
    <scope>NUCLEOTIDE SEQUENCE</scope>
    <source>
        <strain evidence="2">MPO218</strain>
    </source>
</reference>
<accession>A0A975HD98</accession>
<feature type="domain" description="SnoaL-like" evidence="1">
    <location>
        <begin position="9"/>
        <end position="138"/>
    </location>
</feature>
<dbReference type="EMBL" id="CP059319">
    <property type="protein sequence ID" value="QTH21196.1"/>
    <property type="molecule type" value="Genomic_DNA"/>
</dbReference>
<dbReference type="InterPro" id="IPR032710">
    <property type="entry name" value="NTF2-like_dom_sf"/>
</dbReference>
<evidence type="ECO:0000259" key="1">
    <source>
        <dbReference type="Pfam" id="PF13577"/>
    </source>
</evidence>
<dbReference type="Pfam" id="PF13577">
    <property type="entry name" value="SnoaL_4"/>
    <property type="match status" value="1"/>
</dbReference>
<organism evidence="2 3">
    <name type="scientific">Rhizorhabdus wittichii</name>
    <dbReference type="NCBI Taxonomy" id="160791"/>
    <lineage>
        <taxon>Bacteria</taxon>
        <taxon>Pseudomonadati</taxon>
        <taxon>Pseudomonadota</taxon>
        <taxon>Alphaproteobacteria</taxon>
        <taxon>Sphingomonadales</taxon>
        <taxon>Sphingomonadaceae</taxon>
        <taxon>Rhizorhabdus</taxon>
    </lineage>
</organism>
<reference evidence="2" key="2">
    <citation type="submission" date="2021-04" db="EMBL/GenBank/DDBJ databases">
        <title>Isolation and genomic analysis of the ibuprofen-degrading bacterium Sphingomonas strain MPO218.</title>
        <authorList>
            <person name="Aulestia M."/>
            <person name="Flores A."/>
            <person name="Mangas E.L."/>
            <person name="Perez-Pulido A.J."/>
            <person name="Santero E."/>
            <person name="Camacho E.M."/>
        </authorList>
    </citation>
    <scope>NUCLEOTIDE SEQUENCE</scope>
    <source>
        <strain evidence="2">MPO218</strain>
    </source>
</reference>
<gene>
    <name evidence="2" type="ORF">HRJ34_23230</name>
</gene>
<protein>
    <submittedName>
        <fullName evidence="2">Nuclear transport factor 2 family protein</fullName>
    </submittedName>
</protein>
<dbReference type="AlphaFoldDB" id="A0A975HD98"/>
<dbReference type="SUPFAM" id="SSF54427">
    <property type="entry name" value="NTF2-like"/>
    <property type="match status" value="1"/>
</dbReference>
<dbReference type="Proteomes" id="UP000664914">
    <property type="component" value="Chromosome"/>
</dbReference>
<evidence type="ECO:0000313" key="2">
    <source>
        <dbReference type="EMBL" id="QTH21196.1"/>
    </source>
</evidence>
<sequence length="169" mass="19316">MTTDYDPGEVADRMAINDTIIRYTHALDDHEIDLLDTVFTQDCQFDLTSAGAMRAPWPEVKAFFRKLGETVSRDMHMFGMSRITFADASRRMAHVTSKVINPGGSIGEDGREHFYQIHGHYEDVFVKTAEGWRIRERTWRHGWISGDYPHAEMPGSVRADLARRLGEIA</sequence>
<dbReference type="CDD" id="cd00531">
    <property type="entry name" value="NTF2_like"/>
    <property type="match status" value="1"/>
</dbReference>
<proteinExistence type="predicted"/>
<evidence type="ECO:0000313" key="3">
    <source>
        <dbReference type="Proteomes" id="UP000664914"/>
    </source>
</evidence>
<name>A0A975HD98_9SPHN</name>
<dbReference type="RefSeq" id="WP_208632560.1">
    <property type="nucleotide sequence ID" value="NZ_CP059319.1"/>
</dbReference>